<evidence type="ECO:0000313" key="1">
    <source>
        <dbReference type="EMBL" id="KAJ7985292.1"/>
    </source>
</evidence>
<accession>A0ACC2F1T1</accession>
<organism evidence="1 2">
    <name type="scientific">Dallia pectoralis</name>
    <name type="common">Alaska blackfish</name>
    <dbReference type="NCBI Taxonomy" id="75939"/>
    <lineage>
        <taxon>Eukaryota</taxon>
        <taxon>Metazoa</taxon>
        <taxon>Chordata</taxon>
        <taxon>Craniata</taxon>
        <taxon>Vertebrata</taxon>
        <taxon>Euteleostomi</taxon>
        <taxon>Actinopterygii</taxon>
        <taxon>Neopterygii</taxon>
        <taxon>Teleostei</taxon>
        <taxon>Protacanthopterygii</taxon>
        <taxon>Esociformes</taxon>
        <taxon>Umbridae</taxon>
        <taxon>Dallia</taxon>
    </lineage>
</organism>
<protein>
    <submittedName>
        <fullName evidence="1">Uncharacterized protein</fullName>
    </submittedName>
</protein>
<name>A0ACC2F1T1_DALPE</name>
<comment type="caution">
    <text evidence="1">The sequence shown here is derived from an EMBL/GenBank/DDBJ whole genome shotgun (WGS) entry which is preliminary data.</text>
</comment>
<dbReference type="EMBL" id="CM055763">
    <property type="protein sequence ID" value="KAJ7985292.1"/>
    <property type="molecule type" value="Genomic_DNA"/>
</dbReference>
<proteinExistence type="predicted"/>
<reference evidence="1" key="1">
    <citation type="submission" date="2021-05" db="EMBL/GenBank/DDBJ databases">
        <authorList>
            <person name="Pan Q."/>
            <person name="Jouanno E."/>
            <person name="Zahm M."/>
            <person name="Klopp C."/>
            <person name="Cabau C."/>
            <person name="Louis A."/>
            <person name="Berthelot C."/>
            <person name="Parey E."/>
            <person name="Roest Crollius H."/>
            <person name="Montfort J."/>
            <person name="Robinson-Rechavi M."/>
            <person name="Bouchez O."/>
            <person name="Lampietro C."/>
            <person name="Lopez Roques C."/>
            <person name="Donnadieu C."/>
            <person name="Postlethwait J."/>
            <person name="Bobe J."/>
            <person name="Dillon D."/>
            <person name="Chandos A."/>
            <person name="von Hippel F."/>
            <person name="Guiguen Y."/>
        </authorList>
    </citation>
    <scope>NUCLEOTIDE SEQUENCE</scope>
    <source>
        <strain evidence="1">YG-Jan2019</strain>
    </source>
</reference>
<sequence length="219" mass="23560">MATVARPFYQPKRISCLERGEVAIFPLLYLVNSHYGGGTSLRLAQPRLSLPIVYAGKLPIVSAGNSHWDGESGFDATTDAVFSEGLPSDLNNRAPALVLPPETGLKKKTEMNLNTRQLVEVVLVDQLFGRPITATQIRGTFSQSPLVLGPVMPGAGVAIVPQLRCVGPGMWDMLPVLDAAGEDEDEISYLLGCVETLNPIPAQTLPVIRSRGSRAQDQN</sequence>
<gene>
    <name evidence="1" type="ORF">DPEC_G00350560</name>
</gene>
<keyword evidence="2" id="KW-1185">Reference proteome</keyword>
<dbReference type="Proteomes" id="UP001157502">
    <property type="component" value="Chromosome 36"/>
</dbReference>
<evidence type="ECO:0000313" key="2">
    <source>
        <dbReference type="Proteomes" id="UP001157502"/>
    </source>
</evidence>